<dbReference type="PANTHER" id="PTHR48100">
    <property type="entry name" value="BROAD-SPECIFICITY PHOSPHATASE YOR283W-RELATED"/>
    <property type="match status" value="1"/>
</dbReference>
<dbReference type="SMART" id="SM00855">
    <property type="entry name" value="PGAM"/>
    <property type="match status" value="1"/>
</dbReference>
<evidence type="ECO:0000313" key="6">
    <source>
        <dbReference type="Proteomes" id="UP000886876"/>
    </source>
</evidence>
<dbReference type="GO" id="GO:0005524">
    <property type="term" value="F:ATP binding"/>
    <property type="evidence" value="ECO:0007669"/>
    <property type="project" value="InterPro"/>
</dbReference>
<dbReference type="InterPro" id="IPR001345">
    <property type="entry name" value="PG/BPGM_mutase_AS"/>
</dbReference>
<feature type="active site" description="Tele-phosphohistidine intermediate" evidence="3">
    <location>
        <position position="8"/>
    </location>
</feature>
<dbReference type="PANTHER" id="PTHR48100:SF1">
    <property type="entry name" value="HISTIDINE PHOSPHATASE FAMILY PROTEIN-RELATED"/>
    <property type="match status" value="1"/>
</dbReference>
<evidence type="ECO:0000256" key="2">
    <source>
        <dbReference type="ARBA" id="ARBA00023235"/>
    </source>
</evidence>
<proteinExistence type="predicted"/>
<feature type="binding site" evidence="4">
    <location>
        <begin position="7"/>
        <end position="14"/>
    </location>
    <ligand>
        <name>substrate</name>
    </ligand>
</feature>
<dbReference type="Proteomes" id="UP000886876">
    <property type="component" value="Unassembled WGS sequence"/>
</dbReference>
<protein>
    <submittedName>
        <fullName evidence="5">Histidine phosphatase family protein</fullName>
    </submittedName>
</protein>
<dbReference type="GO" id="GO:0006003">
    <property type="term" value="P:fructose 2,6-bisphosphate metabolic process"/>
    <property type="evidence" value="ECO:0007669"/>
    <property type="project" value="InterPro"/>
</dbReference>
<dbReference type="Pfam" id="PF00300">
    <property type="entry name" value="His_Phos_1"/>
    <property type="match status" value="1"/>
</dbReference>
<dbReference type="InterPro" id="IPR050275">
    <property type="entry name" value="PGM_Phosphatase"/>
</dbReference>
<dbReference type="Gene3D" id="3.40.50.1240">
    <property type="entry name" value="Phosphoglycerate mutase-like"/>
    <property type="match status" value="1"/>
</dbReference>
<evidence type="ECO:0000256" key="4">
    <source>
        <dbReference type="PIRSR" id="PIRSR613078-2"/>
    </source>
</evidence>
<feature type="active site" description="Proton donor/acceptor" evidence="3">
    <location>
        <position position="81"/>
    </location>
</feature>
<evidence type="ECO:0000256" key="1">
    <source>
        <dbReference type="ARBA" id="ARBA00023152"/>
    </source>
</evidence>
<evidence type="ECO:0000313" key="5">
    <source>
        <dbReference type="EMBL" id="HIS98531.1"/>
    </source>
</evidence>
<dbReference type="InterPro" id="IPR029033">
    <property type="entry name" value="His_PPase_superfam"/>
</dbReference>
<keyword evidence="1" id="KW-0324">Glycolysis</keyword>
<name>A0A9D1KA04_9FIRM</name>
<accession>A0A9D1KA04</accession>
<dbReference type="AlphaFoldDB" id="A0A9D1KA04"/>
<feature type="binding site" evidence="4">
    <location>
        <position position="57"/>
    </location>
    <ligand>
        <name>substrate</name>
    </ligand>
</feature>
<reference evidence="5" key="1">
    <citation type="submission" date="2020-10" db="EMBL/GenBank/DDBJ databases">
        <authorList>
            <person name="Gilroy R."/>
        </authorList>
    </citation>
    <scope>NUCLEOTIDE SEQUENCE</scope>
    <source>
        <strain evidence="5">ChiHecec3B27-6122</strain>
    </source>
</reference>
<dbReference type="PROSITE" id="PS00175">
    <property type="entry name" value="PG_MUTASE"/>
    <property type="match status" value="1"/>
</dbReference>
<dbReference type="PIRSF" id="PIRSF000709">
    <property type="entry name" value="6PFK_2-Ptase"/>
    <property type="match status" value="1"/>
</dbReference>
<evidence type="ECO:0000256" key="3">
    <source>
        <dbReference type="PIRSR" id="PIRSR613078-1"/>
    </source>
</evidence>
<reference evidence="5" key="2">
    <citation type="journal article" date="2021" name="PeerJ">
        <title>Extensive microbial diversity within the chicken gut microbiome revealed by metagenomics and culture.</title>
        <authorList>
            <person name="Gilroy R."/>
            <person name="Ravi A."/>
            <person name="Getino M."/>
            <person name="Pursley I."/>
            <person name="Horton D.L."/>
            <person name="Alikhan N.F."/>
            <person name="Baker D."/>
            <person name="Gharbi K."/>
            <person name="Hall N."/>
            <person name="Watson M."/>
            <person name="Adriaenssens E.M."/>
            <person name="Foster-Nyarko E."/>
            <person name="Jarju S."/>
            <person name="Secka A."/>
            <person name="Antonio M."/>
            <person name="Oren A."/>
            <person name="Chaudhuri R.R."/>
            <person name="La Ragione R."/>
            <person name="Hildebrand F."/>
            <person name="Pallen M.J."/>
        </authorList>
    </citation>
    <scope>NUCLEOTIDE SEQUENCE</scope>
    <source>
        <strain evidence="5">ChiHecec3B27-6122</strain>
    </source>
</reference>
<dbReference type="InterPro" id="IPR013078">
    <property type="entry name" value="His_Pase_superF_clade-1"/>
</dbReference>
<dbReference type="InterPro" id="IPR003094">
    <property type="entry name" value="6Pfruct_kin"/>
</dbReference>
<gene>
    <name evidence="5" type="ORF">IAD42_11200</name>
</gene>
<dbReference type="CDD" id="cd07067">
    <property type="entry name" value="HP_PGM_like"/>
    <property type="match status" value="1"/>
</dbReference>
<dbReference type="PRINTS" id="PR00991">
    <property type="entry name" value="6PFRUCTKNASE"/>
</dbReference>
<organism evidence="5 6">
    <name type="scientific">Candidatus Scatomorpha pullistercoris</name>
    <dbReference type="NCBI Taxonomy" id="2840929"/>
    <lineage>
        <taxon>Bacteria</taxon>
        <taxon>Bacillati</taxon>
        <taxon>Bacillota</taxon>
        <taxon>Clostridia</taxon>
        <taxon>Eubacteriales</taxon>
        <taxon>Candidatus Scatomorpha</taxon>
    </lineage>
</organism>
<comment type="caution">
    <text evidence="5">The sequence shown here is derived from an EMBL/GenBank/DDBJ whole genome shotgun (WGS) entry which is preliminary data.</text>
</comment>
<keyword evidence="2" id="KW-0413">Isomerase</keyword>
<dbReference type="GO" id="GO:0016791">
    <property type="term" value="F:phosphatase activity"/>
    <property type="evidence" value="ECO:0007669"/>
    <property type="project" value="TreeGrafter"/>
</dbReference>
<dbReference type="EMBL" id="DVJS01000273">
    <property type="protein sequence ID" value="HIS98531.1"/>
    <property type="molecule type" value="Genomic_DNA"/>
</dbReference>
<dbReference type="GO" id="GO:0005737">
    <property type="term" value="C:cytoplasm"/>
    <property type="evidence" value="ECO:0007669"/>
    <property type="project" value="TreeGrafter"/>
</dbReference>
<dbReference type="SUPFAM" id="SSF53254">
    <property type="entry name" value="Phosphoglycerate mutase-like"/>
    <property type="match status" value="1"/>
</dbReference>
<sequence length="193" mass="22382">MKLYLIRHGESECNVRRRLYGRTDCMLTEKGCRQAREAGEKLRGAGIQRCLASPLIRAAETARLAFMDRSVSIELDDRLMEQDMGTFEDRPFEEMLEQYPELVTAMLTDWTRVVPPEGESFESLRDRVQELLDELRERDEDTVLVSHNGPLSTIMMLLLEMPNSAVNRLWFEQGCWSCIELKNGAARLLYFNK</sequence>